<gene>
    <name evidence="2" type="ORF">DDY73_01670</name>
</gene>
<evidence type="ECO:0000259" key="1">
    <source>
        <dbReference type="Pfam" id="PF00425"/>
    </source>
</evidence>
<dbReference type="Gene3D" id="3.60.120.10">
    <property type="entry name" value="Anthranilate synthase"/>
    <property type="match status" value="1"/>
</dbReference>
<dbReference type="EMBL" id="DNWC01000026">
    <property type="protein sequence ID" value="HBJ07688.1"/>
    <property type="molecule type" value="Genomic_DNA"/>
</dbReference>
<dbReference type="RefSeq" id="WP_022389758.1">
    <property type="nucleotide sequence ID" value="NZ_AP028032.1"/>
</dbReference>
<dbReference type="SUPFAM" id="SSF56322">
    <property type="entry name" value="ADC synthase"/>
    <property type="match status" value="1"/>
</dbReference>
<dbReference type="PANTHER" id="PTHR42839">
    <property type="entry name" value="ISOCHORISMATE SYNTHASE ENTC"/>
    <property type="match status" value="1"/>
</dbReference>
<name>A0A354LZJ9_9BACT</name>
<reference evidence="2 3" key="1">
    <citation type="journal article" date="2018" name="Nat. Biotechnol.">
        <title>A standardized bacterial taxonomy based on genome phylogeny substantially revises the tree of life.</title>
        <authorList>
            <person name="Parks D.H."/>
            <person name="Chuvochina M."/>
            <person name="Waite D.W."/>
            <person name="Rinke C."/>
            <person name="Skarshewski A."/>
            <person name="Chaumeil P.A."/>
            <person name="Hugenholtz P."/>
        </authorList>
    </citation>
    <scope>NUCLEOTIDE SEQUENCE [LARGE SCALE GENOMIC DNA]</scope>
    <source>
        <strain evidence="2">UBA11482</strain>
    </source>
</reference>
<dbReference type="GeneID" id="92928184"/>
<accession>A0A354LZJ9</accession>
<dbReference type="Pfam" id="PF00425">
    <property type="entry name" value="Chorismate_bind"/>
    <property type="match status" value="1"/>
</dbReference>
<comment type="caution">
    <text evidence="2">The sequence shown here is derived from an EMBL/GenBank/DDBJ whole genome shotgun (WGS) entry which is preliminary data.</text>
</comment>
<evidence type="ECO:0000313" key="3">
    <source>
        <dbReference type="Proteomes" id="UP000262954"/>
    </source>
</evidence>
<protein>
    <recommendedName>
        <fullName evidence="1">Chorismate-utilising enzyme C-terminal domain-containing protein</fullName>
    </recommendedName>
</protein>
<evidence type="ECO:0000313" key="2">
    <source>
        <dbReference type="EMBL" id="HBJ07688.1"/>
    </source>
</evidence>
<dbReference type="PANTHER" id="PTHR42839:SF2">
    <property type="entry name" value="ISOCHORISMATE SYNTHASE ENTC"/>
    <property type="match status" value="1"/>
</dbReference>
<dbReference type="Proteomes" id="UP000262954">
    <property type="component" value="Unassembled WGS sequence"/>
</dbReference>
<feature type="domain" description="Chorismate-utilising enzyme C-terminal" evidence="1">
    <location>
        <begin position="113"/>
        <end position="355"/>
    </location>
</feature>
<dbReference type="InterPro" id="IPR015890">
    <property type="entry name" value="Chorismate_C"/>
</dbReference>
<proteinExistence type="predicted"/>
<sequence>MCKDVTISEIKEAQRICLERGIPFFAYRLPDSGNFCFGAQISGEVAGNCSPSVFLEDSGFLFSPFHVANNSPVRFLRNDIDLSKAGDLDILKVTPKKNVPDTVPVGEIGKGIYIKQAERVISALRSGKIRKAVLSRVRQFFCDPYKKAPEWFDGLCETYPDAFVFLVSIPGETLWMGATPETFLRCSASCIQTMSLAGTKRKDDFSEWGEKDREEQRIVTEYIESCFRNIVGTEPLISGPELRQAGVVSHLCTMFTLNKSLSPGEISRLINALHPTPAVGGFPLREALKIICETENRERRYYAGYLGPVYGNGQFDLFVNLRSMELFRDRVELHVGGGLTALSDADSEWNETEIKSRTLLNLIE</sequence>
<organism evidence="2 3">
    <name type="scientific">Coprobacter fastidiosus</name>
    <dbReference type="NCBI Taxonomy" id="1099853"/>
    <lineage>
        <taxon>Bacteria</taxon>
        <taxon>Pseudomonadati</taxon>
        <taxon>Bacteroidota</taxon>
        <taxon>Bacteroidia</taxon>
        <taxon>Bacteroidales</taxon>
        <taxon>Barnesiellaceae</taxon>
        <taxon>Coprobacter</taxon>
    </lineage>
</organism>
<dbReference type="AlphaFoldDB" id="A0A354LZJ9"/>
<dbReference type="InterPro" id="IPR005801">
    <property type="entry name" value="ADC_synthase"/>
</dbReference>